<protein>
    <recommendedName>
        <fullName evidence="4">DUF4382 domain-containing protein</fullName>
    </recommendedName>
</protein>
<dbReference type="KEGG" id="emv:HQR01_02585"/>
<sequence length="310" mass="33556">MMRRAILALTLAGALWACAGGQREPDQTAENVMELEIDGLSFIGPDEIGSGWTTVRINNDSGMEHFGLVYRLPDGVTAEMIGEQVVKPIQHSLTASIAGDKEKAAEIAATIPAWIADIVYFGGPGMMSSGVTGEATMYLEPGNYIVECYVKTNGIQHNYHPEPGMHGMVLAFTVRDEDGSMAEPDANVTLDISNSGYSISSGQFRPGENRVRVNFVEQQLYNDFVGHDAHVFRIDEDTDVDRAANWINFFPDDGQQTPAPAHFVGGIHDMPEGSTAYFKLDLEAGDYGIVAEIPDAKGAGLFTRFSVASD</sequence>
<dbReference type="Proteomes" id="UP000504693">
    <property type="component" value="Chromosome"/>
</dbReference>
<gene>
    <name evidence="2" type="ORF">HQR01_02585</name>
</gene>
<evidence type="ECO:0000256" key="1">
    <source>
        <dbReference type="SAM" id="SignalP"/>
    </source>
</evidence>
<keyword evidence="1" id="KW-0732">Signal</keyword>
<organism evidence="2 3">
    <name type="scientific">Erythrobacter mangrovi</name>
    <dbReference type="NCBI Taxonomy" id="2739433"/>
    <lineage>
        <taxon>Bacteria</taxon>
        <taxon>Pseudomonadati</taxon>
        <taxon>Pseudomonadota</taxon>
        <taxon>Alphaproteobacteria</taxon>
        <taxon>Sphingomonadales</taxon>
        <taxon>Erythrobacteraceae</taxon>
        <taxon>Erythrobacter/Porphyrobacter group</taxon>
        <taxon>Erythrobacter</taxon>
    </lineage>
</organism>
<proteinExistence type="predicted"/>
<feature type="signal peptide" evidence="1">
    <location>
        <begin position="1"/>
        <end position="19"/>
    </location>
</feature>
<name>A0A7D4C2F5_9SPHN</name>
<dbReference type="AlphaFoldDB" id="A0A7D4C2F5"/>
<accession>A0A7D4C2F5</accession>
<evidence type="ECO:0008006" key="4">
    <source>
        <dbReference type="Google" id="ProtNLM"/>
    </source>
</evidence>
<evidence type="ECO:0000313" key="3">
    <source>
        <dbReference type="Proteomes" id="UP000504693"/>
    </source>
</evidence>
<feature type="chain" id="PRO_5028924645" description="DUF4382 domain-containing protein" evidence="1">
    <location>
        <begin position="20"/>
        <end position="310"/>
    </location>
</feature>
<reference evidence="2 3" key="1">
    <citation type="submission" date="2020-05" db="EMBL/GenBank/DDBJ databases">
        <title>Erythrobacter mangrovi sp. nov., isolated from rhizosphere soil of mangrove plant (Kandelia candel).</title>
        <authorList>
            <person name="Ye Y.H."/>
        </authorList>
    </citation>
    <scope>NUCLEOTIDE SEQUENCE [LARGE SCALE GENOMIC DNA]</scope>
    <source>
        <strain evidence="2 3">EB310</strain>
    </source>
</reference>
<evidence type="ECO:0000313" key="2">
    <source>
        <dbReference type="EMBL" id="QKG70345.1"/>
    </source>
</evidence>
<dbReference type="EMBL" id="CP053921">
    <property type="protein sequence ID" value="QKG70345.1"/>
    <property type="molecule type" value="Genomic_DNA"/>
</dbReference>
<dbReference type="RefSeq" id="WP_173212290.1">
    <property type="nucleotide sequence ID" value="NZ_CP053921.1"/>
</dbReference>
<keyword evidence="3" id="KW-1185">Reference proteome</keyword>